<dbReference type="KEGG" id="tng:GSTEN00011743G001"/>
<sequence length="48" mass="5559">MRRVEKDRDRKYGGMSESALCRCQQSKNIGSKWHVPAPRNRQSGLNQV</sequence>
<comment type="caution">
    <text evidence="1">The sequence shown here is derived from an EMBL/GenBank/DDBJ whole genome shotgun (WGS) entry which is preliminary data.</text>
</comment>
<accession>Q4SVY8</accession>
<name>Q4SVY8_TETNG</name>
<organism evidence="1">
    <name type="scientific">Tetraodon nigroviridis</name>
    <name type="common">Spotted green pufferfish</name>
    <name type="synonym">Chelonodon nigroviridis</name>
    <dbReference type="NCBI Taxonomy" id="99883"/>
    <lineage>
        <taxon>Eukaryota</taxon>
        <taxon>Metazoa</taxon>
        <taxon>Chordata</taxon>
        <taxon>Craniata</taxon>
        <taxon>Vertebrata</taxon>
        <taxon>Euteleostomi</taxon>
        <taxon>Actinopterygii</taxon>
        <taxon>Neopterygii</taxon>
        <taxon>Teleostei</taxon>
        <taxon>Neoteleostei</taxon>
        <taxon>Acanthomorphata</taxon>
        <taxon>Eupercaria</taxon>
        <taxon>Tetraodontiformes</taxon>
        <taxon>Tetradontoidea</taxon>
        <taxon>Tetraodontidae</taxon>
        <taxon>Tetraodon</taxon>
    </lineage>
</organism>
<protein>
    <submittedName>
        <fullName evidence="1">(spotted green pufferfish) hypothetical protein</fullName>
    </submittedName>
</protein>
<dbReference type="EMBL" id="CAAE01013707">
    <property type="protein sequence ID" value="CAF95194.1"/>
    <property type="molecule type" value="Genomic_DNA"/>
</dbReference>
<proteinExistence type="predicted"/>
<dbReference type="AlphaFoldDB" id="Q4SVY8"/>
<reference evidence="1" key="1">
    <citation type="journal article" date="2004" name="Nature">
        <title>Genome duplication in the teleost fish Tetraodon nigroviridis reveals the early vertebrate proto-karyotype.</title>
        <authorList>
            <person name="Jaillon O."/>
            <person name="Aury J.-M."/>
            <person name="Brunet F."/>
            <person name="Petit J.-L."/>
            <person name="Stange-Thomann N."/>
            <person name="Mauceli E."/>
            <person name="Bouneau L."/>
            <person name="Fischer C."/>
            <person name="Ozouf-Costaz C."/>
            <person name="Bernot A."/>
            <person name="Nicaud S."/>
            <person name="Jaffe D."/>
            <person name="Fisher S."/>
            <person name="Lutfalla G."/>
            <person name="Dossat C."/>
            <person name="Segurens B."/>
            <person name="Dasilva C."/>
            <person name="Salanoubat M."/>
            <person name="Levy M."/>
            <person name="Boudet N."/>
            <person name="Castellano S."/>
            <person name="Anthouard V."/>
            <person name="Jubin C."/>
            <person name="Castelli V."/>
            <person name="Katinka M."/>
            <person name="Vacherie B."/>
            <person name="Biemont C."/>
            <person name="Skalli Z."/>
            <person name="Cattolico L."/>
            <person name="Poulain J."/>
            <person name="De Berardinis V."/>
            <person name="Cruaud C."/>
            <person name="Duprat S."/>
            <person name="Brottier P."/>
            <person name="Coutanceau J.-P."/>
            <person name="Gouzy J."/>
            <person name="Parra G."/>
            <person name="Lardier G."/>
            <person name="Chapple C."/>
            <person name="McKernan K.J."/>
            <person name="McEwan P."/>
            <person name="Bosak S."/>
            <person name="Kellis M."/>
            <person name="Volff J.-N."/>
            <person name="Guigo R."/>
            <person name="Zody M.C."/>
            <person name="Mesirov J."/>
            <person name="Lindblad-Toh K."/>
            <person name="Birren B."/>
            <person name="Nusbaum C."/>
            <person name="Kahn D."/>
            <person name="Robinson-Rechavi M."/>
            <person name="Laudet V."/>
            <person name="Schachter V."/>
            <person name="Quetier F."/>
            <person name="Saurin W."/>
            <person name="Scarpelli C."/>
            <person name="Wincker P."/>
            <person name="Lander E.S."/>
            <person name="Weissenbach J."/>
            <person name="Roest Crollius H."/>
        </authorList>
    </citation>
    <scope>NUCLEOTIDE SEQUENCE [LARGE SCALE GENOMIC DNA]</scope>
</reference>
<reference evidence="1" key="2">
    <citation type="submission" date="2004-02" db="EMBL/GenBank/DDBJ databases">
        <authorList>
            <consortium name="Genoscope"/>
            <consortium name="Whitehead Institute Centre for Genome Research"/>
        </authorList>
    </citation>
    <scope>NUCLEOTIDE SEQUENCE</scope>
</reference>
<gene>
    <name evidence="1" type="ORF">GSTENG00011743001</name>
</gene>
<evidence type="ECO:0000313" key="1">
    <source>
        <dbReference type="EMBL" id="CAF95194.1"/>
    </source>
</evidence>